<gene>
    <name evidence="1" type="ORF">PPRIM_AZ9-3.1.T1030025</name>
</gene>
<dbReference type="Proteomes" id="UP000688137">
    <property type="component" value="Unassembled WGS sequence"/>
</dbReference>
<comment type="caution">
    <text evidence="1">The sequence shown here is derived from an EMBL/GenBank/DDBJ whole genome shotgun (WGS) entry which is preliminary data.</text>
</comment>
<protein>
    <submittedName>
        <fullName evidence="1">Uncharacterized protein</fullName>
    </submittedName>
</protein>
<name>A0A8S1NUM1_PARPR</name>
<accession>A0A8S1NUM1</accession>
<dbReference type="EMBL" id="CAJJDM010000106">
    <property type="protein sequence ID" value="CAD8097047.1"/>
    <property type="molecule type" value="Genomic_DNA"/>
</dbReference>
<keyword evidence="2" id="KW-1185">Reference proteome</keyword>
<evidence type="ECO:0000313" key="2">
    <source>
        <dbReference type="Proteomes" id="UP000688137"/>
    </source>
</evidence>
<sequence>MKPTAKVFEFLNSYNYYLPQNCEQVQKMFYEQMVKHLQLGDSFKNSFISQISQINQKAQRETEFRQLIRDTWLGFIENTPINNICQMLNSQEIKDVQDFILKVLLEPKRFDITYVDELLMNYESYFNSNKGLAQVVVRNRFRMTVSKLICSKFILSLDEIYQQKVRQFLFDIYLKKIEKLEQPVVIQTEFLTDSNFYFKMFEQLFDTQQDVQGTFYNLIKNVITIIVRDMSNIVFSLGIFQQFYQLYIEKDKILFEKYDQRSNVDQNKLANEILQKYKEREDLRDAIRQVVHKIFQTQNIEYKKLLKELVSKDIYNRENEQWVCQILREFDQQQRYRKPPCENDFHIYLRLQGFTLKGDKRGESEYDHPKLTLIIHDQNNTNFTVHNKLTKQTKRFDQTKEVHHYIQSSLQNYYN</sequence>
<reference evidence="1" key="1">
    <citation type="submission" date="2021-01" db="EMBL/GenBank/DDBJ databases">
        <authorList>
            <consortium name="Genoscope - CEA"/>
            <person name="William W."/>
        </authorList>
    </citation>
    <scope>NUCLEOTIDE SEQUENCE</scope>
</reference>
<organism evidence="1 2">
    <name type="scientific">Paramecium primaurelia</name>
    <dbReference type="NCBI Taxonomy" id="5886"/>
    <lineage>
        <taxon>Eukaryota</taxon>
        <taxon>Sar</taxon>
        <taxon>Alveolata</taxon>
        <taxon>Ciliophora</taxon>
        <taxon>Intramacronucleata</taxon>
        <taxon>Oligohymenophorea</taxon>
        <taxon>Peniculida</taxon>
        <taxon>Parameciidae</taxon>
        <taxon>Paramecium</taxon>
    </lineage>
</organism>
<dbReference type="AlphaFoldDB" id="A0A8S1NUM1"/>
<evidence type="ECO:0000313" key="1">
    <source>
        <dbReference type="EMBL" id="CAD8097047.1"/>
    </source>
</evidence>
<proteinExistence type="predicted"/>
<dbReference type="OMA" id="NCEQVQK"/>